<comment type="function">
    <text evidence="5">PPIases accelerate the folding of proteins. It catalyzes the cis-trans isomerization of proline imidic peptide bonds in oligopeptides.</text>
</comment>
<dbReference type="PANTHER" id="PTHR45625:SF2">
    <property type="entry name" value="PEPTIDYL-PROLYL CIS-TRANS ISOMERASE-LIKE 3"/>
    <property type="match status" value="1"/>
</dbReference>
<dbReference type="PROSITE" id="PS00170">
    <property type="entry name" value="CSA_PPIASE_1"/>
    <property type="match status" value="1"/>
</dbReference>
<dbReference type="InterPro" id="IPR020892">
    <property type="entry name" value="Cyclophilin-type_PPIase_CS"/>
</dbReference>
<evidence type="ECO:0000256" key="5">
    <source>
        <dbReference type="RuleBase" id="RU363019"/>
    </source>
</evidence>
<dbReference type="SUPFAM" id="SSF81301">
    <property type="entry name" value="Nucleotidyltransferase"/>
    <property type="match status" value="1"/>
</dbReference>
<comment type="similarity">
    <text evidence="4">Belongs to the cyclophilin-type PPIase family. PPIL3 subfamily.</text>
</comment>
<dbReference type="PANTHER" id="PTHR45625">
    <property type="entry name" value="PEPTIDYL-PROLYL CIS-TRANS ISOMERASE-RELATED"/>
    <property type="match status" value="1"/>
</dbReference>
<dbReference type="InterPro" id="IPR029000">
    <property type="entry name" value="Cyclophilin-like_dom_sf"/>
</dbReference>
<dbReference type="Pfam" id="PF02410">
    <property type="entry name" value="RsfS"/>
    <property type="match status" value="1"/>
</dbReference>
<sequence>MSVTLHTNTGDIKIELYCERCPKTCENFLALCASGYYENCIFHRNVKGFIVQTGDPTNTGKGGQSIWGAPFEDEFHKDLKHDARGVVSMANNGPNSNKSQFFITYDKHPTLDLKYTIFGKVIDGFDTLEEIENIKVDSKYRPVVEQRIKNDNDEKKIEEFKKKFKEISDYYDQYIEEYYEVDESEEIEEKELLEEEQELVVVAPKYSLKTITLEEIYDLLEENRAKDIVHELENLKKTKMSAGWYALDLPNFIIHVMSTEARERYDLESLWGIGDENDEDDSPLMKNLDDEFLPPPREKL</sequence>
<dbReference type="InterPro" id="IPR044666">
    <property type="entry name" value="Cyclophilin_A-like"/>
</dbReference>
<comment type="catalytic activity">
    <reaction evidence="1 5">
        <text>[protein]-peptidylproline (omega=180) = [protein]-peptidylproline (omega=0)</text>
        <dbReference type="Rhea" id="RHEA:16237"/>
        <dbReference type="Rhea" id="RHEA-COMP:10747"/>
        <dbReference type="Rhea" id="RHEA-COMP:10748"/>
        <dbReference type="ChEBI" id="CHEBI:83833"/>
        <dbReference type="ChEBI" id="CHEBI:83834"/>
        <dbReference type="EC" id="5.2.1.8"/>
    </reaction>
</comment>
<protein>
    <recommendedName>
        <fullName evidence="5">Peptidyl-prolyl cis-trans isomerase</fullName>
        <shortName evidence="5">PPIase</shortName>
        <ecNumber evidence="5">5.2.1.8</ecNumber>
    </recommendedName>
</protein>
<feature type="domain" description="PPIase cyclophilin-type" evidence="7">
    <location>
        <begin position="6"/>
        <end position="153"/>
    </location>
</feature>
<dbReference type="Gene3D" id="3.30.460.10">
    <property type="entry name" value="Beta Polymerase, domain 2"/>
    <property type="match status" value="1"/>
</dbReference>
<dbReference type="Proteomes" id="UP000887540">
    <property type="component" value="Unplaced"/>
</dbReference>
<dbReference type="FunFam" id="2.40.100.10:FF:000012">
    <property type="entry name" value="Peptidyl-prolyl cis-trans isomerase"/>
    <property type="match status" value="1"/>
</dbReference>
<evidence type="ECO:0000259" key="7">
    <source>
        <dbReference type="PROSITE" id="PS50072"/>
    </source>
</evidence>
<dbReference type="GO" id="GO:0003755">
    <property type="term" value="F:peptidyl-prolyl cis-trans isomerase activity"/>
    <property type="evidence" value="ECO:0007669"/>
    <property type="project" value="UniProtKB-UniRule"/>
</dbReference>
<dbReference type="WBParaSite" id="ACRNAN_scaffold8970.g17658.t1">
    <property type="protein sequence ID" value="ACRNAN_scaffold8970.g17658.t1"/>
    <property type="gene ID" value="ACRNAN_scaffold8970.g17658"/>
</dbReference>
<dbReference type="InterPro" id="IPR043519">
    <property type="entry name" value="NT_sf"/>
</dbReference>
<dbReference type="Gene3D" id="2.40.100.10">
    <property type="entry name" value="Cyclophilin-like"/>
    <property type="match status" value="1"/>
</dbReference>
<organism evidence="8 9">
    <name type="scientific">Acrobeloides nanus</name>
    <dbReference type="NCBI Taxonomy" id="290746"/>
    <lineage>
        <taxon>Eukaryota</taxon>
        <taxon>Metazoa</taxon>
        <taxon>Ecdysozoa</taxon>
        <taxon>Nematoda</taxon>
        <taxon>Chromadorea</taxon>
        <taxon>Rhabditida</taxon>
        <taxon>Tylenchina</taxon>
        <taxon>Cephalobomorpha</taxon>
        <taxon>Cephaloboidea</taxon>
        <taxon>Cephalobidae</taxon>
        <taxon>Acrobeloides</taxon>
    </lineage>
</organism>
<dbReference type="CDD" id="cd01928">
    <property type="entry name" value="Cyclophilin_PPIL3_like"/>
    <property type="match status" value="1"/>
</dbReference>
<evidence type="ECO:0000313" key="8">
    <source>
        <dbReference type="Proteomes" id="UP000887540"/>
    </source>
</evidence>
<evidence type="ECO:0000256" key="3">
    <source>
        <dbReference type="ARBA" id="ARBA00023235"/>
    </source>
</evidence>
<dbReference type="SUPFAM" id="SSF50891">
    <property type="entry name" value="Cyclophilin-like"/>
    <property type="match status" value="1"/>
</dbReference>
<evidence type="ECO:0000256" key="1">
    <source>
        <dbReference type="ARBA" id="ARBA00000971"/>
    </source>
</evidence>
<evidence type="ECO:0000256" key="6">
    <source>
        <dbReference type="SAM" id="MobiDB-lite"/>
    </source>
</evidence>
<accession>A0A914EL81</accession>
<feature type="region of interest" description="Disordered" evidence="6">
    <location>
        <begin position="276"/>
        <end position="300"/>
    </location>
</feature>
<dbReference type="GO" id="GO:0071013">
    <property type="term" value="C:catalytic step 2 spliceosome"/>
    <property type="evidence" value="ECO:0007669"/>
    <property type="project" value="TreeGrafter"/>
</dbReference>
<evidence type="ECO:0000256" key="4">
    <source>
        <dbReference type="ARBA" id="ARBA00038286"/>
    </source>
</evidence>
<dbReference type="InterPro" id="IPR002130">
    <property type="entry name" value="Cyclophilin-type_PPIase_dom"/>
</dbReference>
<keyword evidence="2 5" id="KW-0697">Rotamase</keyword>
<dbReference type="PRINTS" id="PR00153">
    <property type="entry name" value="CSAPPISMRASE"/>
</dbReference>
<dbReference type="GO" id="GO:0006457">
    <property type="term" value="P:protein folding"/>
    <property type="evidence" value="ECO:0007669"/>
    <property type="project" value="InterPro"/>
</dbReference>
<dbReference type="Pfam" id="PF00160">
    <property type="entry name" value="Pro_isomerase"/>
    <property type="match status" value="1"/>
</dbReference>
<name>A0A914EL81_9BILA</name>
<evidence type="ECO:0000313" key="9">
    <source>
        <dbReference type="WBParaSite" id="ACRNAN_scaffold8970.g17658.t1"/>
    </source>
</evidence>
<proteinExistence type="inferred from homology"/>
<keyword evidence="8" id="KW-1185">Reference proteome</keyword>
<evidence type="ECO:0000256" key="2">
    <source>
        <dbReference type="ARBA" id="ARBA00023110"/>
    </source>
</evidence>
<reference evidence="9" key="1">
    <citation type="submission" date="2022-11" db="UniProtKB">
        <authorList>
            <consortium name="WormBaseParasite"/>
        </authorList>
    </citation>
    <scope>IDENTIFICATION</scope>
</reference>
<dbReference type="EC" id="5.2.1.8" evidence="5"/>
<keyword evidence="3 5" id="KW-0413">Isomerase</keyword>
<dbReference type="PROSITE" id="PS50072">
    <property type="entry name" value="CSA_PPIASE_2"/>
    <property type="match status" value="1"/>
</dbReference>
<dbReference type="AlphaFoldDB" id="A0A914EL81"/>